<dbReference type="Pfam" id="PF14334">
    <property type="entry name" value="DUF4390"/>
    <property type="match status" value="1"/>
</dbReference>
<keyword evidence="2" id="KW-1185">Reference proteome</keyword>
<organism evidence="1 2">
    <name type="scientific">Dechloromonas denitrificans</name>
    <dbReference type="NCBI Taxonomy" id="281362"/>
    <lineage>
        <taxon>Bacteria</taxon>
        <taxon>Pseudomonadati</taxon>
        <taxon>Pseudomonadota</taxon>
        <taxon>Betaproteobacteria</taxon>
        <taxon>Rhodocyclales</taxon>
        <taxon>Azonexaceae</taxon>
        <taxon>Dechloromonas</taxon>
    </lineage>
</organism>
<protein>
    <submittedName>
        <fullName evidence="1">Uncharacterized protein</fullName>
    </submittedName>
</protein>
<gene>
    <name evidence="1" type="ORF">AT959_15745</name>
</gene>
<sequence length="223" mass="25023">MASSTACSKSFLDQLRLSLRCWLALLFFVPAVALTAEIEIANPQITLGDDGYILAADFNFDLNPRLEEAVTKGVVLHFVVDFELSRPRWYWLDEKLGTRSQTFRLSYHALTRQYRLSTGALHQSFSTLSEALRMLSHLRNWLVIDKADKTVRPGEPYQAALRLRLDITQLPRPFQISALGNKEWSLNSDWKLWPAVLPVALPVAAPSPAPAAVTPQPLPAEAK</sequence>
<dbReference type="Proteomes" id="UP000070186">
    <property type="component" value="Unassembled WGS sequence"/>
</dbReference>
<accession>A0A133XEP4</accession>
<name>A0A133XEP4_9RHOO</name>
<dbReference type="InterPro" id="IPR025500">
    <property type="entry name" value="DUF4390"/>
</dbReference>
<dbReference type="AlphaFoldDB" id="A0A133XEP4"/>
<evidence type="ECO:0000313" key="2">
    <source>
        <dbReference type="Proteomes" id="UP000070186"/>
    </source>
</evidence>
<dbReference type="EMBL" id="LODL01000035">
    <property type="protein sequence ID" value="KXB29415.1"/>
    <property type="molecule type" value="Genomic_DNA"/>
</dbReference>
<evidence type="ECO:0000313" key="1">
    <source>
        <dbReference type="EMBL" id="KXB29415.1"/>
    </source>
</evidence>
<comment type="caution">
    <text evidence="1">The sequence shown here is derived from an EMBL/GenBank/DDBJ whole genome shotgun (WGS) entry which is preliminary data.</text>
</comment>
<reference evidence="1 2" key="1">
    <citation type="submission" date="2015-12" db="EMBL/GenBank/DDBJ databases">
        <title>Nitrous oxide reduction kinetics distinguish bacteria harboring typical versus atypical NosZ.</title>
        <authorList>
            <person name="Yoon S."/>
            <person name="Nissen S."/>
            <person name="Park D."/>
            <person name="Sanford R.A."/>
            <person name="Loeffler F.E."/>
        </authorList>
    </citation>
    <scope>NUCLEOTIDE SEQUENCE [LARGE SCALE GENOMIC DNA]</scope>
    <source>
        <strain evidence="1 2">ATCC BAA-841</strain>
    </source>
</reference>
<dbReference type="STRING" id="281362.AT959_15745"/>
<proteinExistence type="predicted"/>
<dbReference type="RefSeq" id="WP_066884998.1">
    <property type="nucleotide sequence ID" value="NZ_LODL01000035.1"/>
</dbReference>